<gene>
    <name evidence="1" type="ORF">HMA55_01500</name>
</gene>
<reference evidence="1 2" key="1">
    <citation type="submission" date="2020-05" db="EMBL/GenBank/DDBJ databases">
        <title>Descriptions of Corynebacterium xxxx sp. nov., Corynebacterium yyyy sp. nov. and Corynebacterium zzzz sp. nov.</title>
        <authorList>
            <person name="Zhang G."/>
        </authorList>
    </citation>
    <scope>NUCLEOTIDE SEQUENCE [LARGE SCALE GENOMIC DNA]</scope>
    <source>
        <strain evidence="2">zg-913</strain>
    </source>
</reference>
<dbReference type="Proteomes" id="UP000577408">
    <property type="component" value="Unassembled WGS sequence"/>
</dbReference>
<dbReference type="EMBL" id="JABFED010000001">
    <property type="protein sequence ID" value="MBA1836594.1"/>
    <property type="molecule type" value="Genomic_DNA"/>
</dbReference>
<sequence length="150" mass="15402">MKKFAAAALAATMTLSVATVPAEAASNTMSNGSLTCNLRLDGGQGSGSVPRLKIKNDQRFAKFTAENVGLVRTSSDVGEAFGSSDAETMAAANNAEAVQACIEGKNYQSQPMSDSEKAGIIIGTIAVALVAIGSAAAPFVQPMIQQFMPR</sequence>
<organism evidence="1 2">
    <name type="scientific">Corynebacterium wankanglinii</name>
    <dbReference type="NCBI Taxonomy" id="2735136"/>
    <lineage>
        <taxon>Bacteria</taxon>
        <taxon>Bacillati</taxon>
        <taxon>Actinomycetota</taxon>
        <taxon>Actinomycetes</taxon>
        <taxon>Mycobacteriales</taxon>
        <taxon>Corynebacteriaceae</taxon>
        <taxon>Corynebacterium</taxon>
    </lineage>
</organism>
<accession>A0A7H0K9X1</accession>
<dbReference type="RefSeq" id="WP_181191322.1">
    <property type="nucleotide sequence ID" value="NZ_JABFED010000001.1"/>
</dbReference>
<evidence type="ECO:0000313" key="2">
    <source>
        <dbReference type="Proteomes" id="UP000577408"/>
    </source>
</evidence>
<name>A0A7H0K9X1_9CORY</name>
<evidence type="ECO:0000313" key="1">
    <source>
        <dbReference type="EMBL" id="MBA1836594.1"/>
    </source>
</evidence>
<comment type="caution">
    <text evidence="1">The sequence shown here is derived from an EMBL/GenBank/DDBJ whole genome shotgun (WGS) entry which is preliminary data.</text>
</comment>
<dbReference type="AlphaFoldDB" id="A0A7H0K9X1"/>
<proteinExistence type="predicted"/>
<keyword evidence="2" id="KW-1185">Reference proteome</keyword>
<protein>
    <submittedName>
        <fullName evidence="1">Uncharacterized protein</fullName>
    </submittedName>
</protein>